<dbReference type="SUPFAM" id="SSF55874">
    <property type="entry name" value="ATPase domain of HSP90 chaperone/DNA topoisomerase II/histidine kinase"/>
    <property type="match status" value="1"/>
</dbReference>
<keyword evidence="5" id="KW-0418">Kinase</keyword>
<evidence type="ECO:0000256" key="2">
    <source>
        <dbReference type="ARBA" id="ARBA00012438"/>
    </source>
</evidence>
<evidence type="ECO:0000256" key="4">
    <source>
        <dbReference type="ARBA" id="ARBA00022679"/>
    </source>
</evidence>
<dbReference type="SMART" id="SM00388">
    <property type="entry name" value="HisKA"/>
    <property type="match status" value="1"/>
</dbReference>
<reference evidence="10 11" key="1">
    <citation type="submission" date="2019-02" db="EMBL/GenBank/DDBJ databases">
        <title>Genomic Encyclopedia of Type Strains, Phase IV (KMG-IV): sequencing the most valuable type-strain genomes for metagenomic binning, comparative biology and taxonomic classification.</title>
        <authorList>
            <person name="Goeker M."/>
        </authorList>
    </citation>
    <scope>NUCLEOTIDE SEQUENCE [LARGE SCALE GENOMIC DNA]</scope>
    <source>
        <strain evidence="10 11">DSM 28825</strain>
    </source>
</reference>
<dbReference type="InterPro" id="IPR003661">
    <property type="entry name" value="HisK_dim/P_dom"/>
</dbReference>
<dbReference type="PROSITE" id="PS50113">
    <property type="entry name" value="PAC"/>
    <property type="match status" value="1"/>
</dbReference>
<sequence>MGDDHFFPQSIFTKWQELLDLLSLTFDLPVTLIMHANEDSMEVFARCIGPDNPYRVGHVEEMAGLYCETVVKSEKKLLVSNALIDENWDHNPDLKFGMIAYLGFPLKYPNGDVFGTICALDSKENHFTKRIEEFLFKLKGIVELDIAAYYSYEGTRNKLTNAERDQFTMLNKAERILVDFELNKQKTQYENSRKDFAEVNVDLMEEDSKYKALFSSMNSGLVVYEPVFDEHGTLCDARYLDMNARNEELIGHKKNEIIGRTLLEVFPETDAIWISNFDQVFKKKKAINFEAYYSPLRKYFSVSAFLIEENVFAFSFHDITESVNIKQKLIDSEQKYKTLFNHSNTVMMLVDPKDSGIVDVNASAVKFYGFPKRVLLTMKMSDINTMTKEALQREIDLAVREKKNHFQLKHRLASGEIRDVEVYTGTFVSEGKTLLHSVIHDVTDRCLALEKVNRLSMVVEQSPVAIMMTDINGKITYCNAKLCEYTGYSVNELIGQNPRIFKSGKFSKEMYSKLWRTILSGEKWSGEFYNKKKNGSLYWESATIASIKNDKNEIVNFIKMGEDITERRRLENQLLQSKLKAEESDQLKSLFLANLSHELRTPLNGIMGFTNLMLADDISDEERKEYGAFVESSGNQLLTMMDGILKLSMIEAGNMSVKYSSFRVNDLLNEIVNYYERDIANKNLNLHLVCDCETIVSSDKKRIRQVFDILICNAIKFTEKGSIVLAAECKNKMLIFSVEDTGIGIAADNHTKVFERFSQVDNYSTRVFGGTGLGLALSKEIVTLLGGEIWIESEVGKGAKFIFTIPYIDKDEDENLN</sequence>
<dbReference type="Gene3D" id="1.10.287.130">
    <property type="match status" value="1"/>
</dbReference>
<organism evidence="10 11">
    <name type="scientific">Ancylomarina subtilis</name>
    <dbReference type="NCBI Taxonomy" id="1639035"/>
    <lineage>
        <taxon>Bacteria</taxon>
        <taxon>Pseudomonadati</taxon>
        <taxon>Bacteroidota</taxon>
        <taxon>Bacteroidia</taxon>
        <taxon>Marinilabiliales</taxon>
        <taxon>Marinifilaceae</taxon>
        <taxon>Ancylomarina</taxon>
    </lineage>
</organism>
<dbReference type="InterPro" id="IPR036890">
    <property type="entry name" value="HATPase_C_sf"/>
</dbReference>
<dbReference type="SUPFAM" id="SSF55785">
    <property type="entry name" value="PYP-like sensor domain (PAS domain)"/>
    <property type="match status" value="3"/>
</dbReference>
<gene>
    <name evidence="10" type="ORF">EV201_1576</name>
</gene>
<accession>A0A4Q7VKZ1</accession>
<keyword evidence="4" id="KW-0808">Transferase</keyword>
<comment type="caution">
    <text evidence="10">The sequence shown here is derived from an EMBL/GenBank/DDBJ whole genome shotgun (WGS) entry which is preliminary data.</text>
</comment>
<feature type="domain" description="PAC" evidence="9">
    <location>
        <begin position="524"/>
        <end position="576"/>
    </location>
</feature>
<evidence type="ECO:0000256" key="5">
    <source>
        <dbReference type="ARBA" id="ARBA00022777"/>
    </source>
</evidence>
<dbReference type="PANTHER" id="PTHR43711:SF31">
    <property type="entry name" value="HISTIDINE KINASE"/>
    <property type="match status" value="1"/>
</dbReference>
<evidence type="ECO:0000256" key="3">
    <source>
        <dbReference type="ARBA" id="ARBA00022553"/>
    </source>
</evidence>
<evidence type="ECO:0000259" key="9">
    <source>
        <dbReference type="PROSITE" id="PS50113"/>
    </source>
</evidence>
<dbReference type="InterPro" id="IPR004358">
    <property type="entry name" value="Sig_transdc_His_kin-like_C"/>
</dbReference>
<dbReference type="InterPro" id="IPR001610">
    <property type="entry name" value="PAC"/>
</dbReference>
<feature type="domain" description="Histidine kinase" evidence="7">
    <location>
        <begin position="594"/>
        <end position="809"/>
    </location>
</feature>
<dbReference type="Gene3D" id="3.30.450.40">
    <property type="match status" value="1"/>
</dbReference>
<dbReference type="SUPFAM" id="SSF55781">
    <property type="entry name" value="GAF domain-like"/>
    <property type="match status" value="1"/>
</dbReference>
<dbReference type="InterPro" id="IPR000014">
    <property type="entry name" value="PAS"/>
</dbReference>
<evidence type="ECO:0000259" key="8">
    <source>
        <dbReference type="PROSITE" id="PS50112"/>
    </source>
</evidence>
<dbReference type="InterPro" id="IPR005467">
    <property type="entry name" value="His_kinase_dom"/>
</dbReference>
<dbReference type="Gene3D" id="3.30.450.20">
    <property type="entry name" value="PAS domain"/>
    <property type="match status" value="3"/>
</dbReference>
<dbReference type="InterPro" id="IPR036097">
    <property type="entry name" value="HisK_dim/P_sf"/>
</dbReference>
<dbReference type="Pfam" id="PF13426">
    <property type="entry name" value="PAS_9"/>
    <property type="match status" value="3"/>
</dbReference>
<dbReference type="CDD" id="cd00130">
    <property type="entry name" value="PAS"/>
    <property type="match status" value="1"/>
</dbReference>
<feature type="domain" description="PAS" evidence="8">
    <location>
        <begin position="451"/>
        <end position="497"/>
    </location>
</feature>
<feature type="domain" description="PAS" evidence="8">
    <location>
        <begin position="227"/>
        <end position="270"/>
    </location>
</feature>
<dbReference type="CDD" id="cd00082">
    <property type="entry name" value="HisKA"/>
    <property type="match status" value="1"/>
</dbReference>
<keyword evidence="6" id="KW-0902">Two-component regulatory system</keyword>
<dbReference type="SMART" id="SM00086">
    <property type="entry name" value="PAC"/>
    <property type="match status" value="2"/>
</dbReference>
<dbReference type="SMART" id="SM00091">
    <property type="entry name" value="PAS"/>
    <property type="match status" value="3"/>
</dbReference>
<evidence type="ECO:0000313" key="11">
    <source>
        <dbReference type="Proteomes" id="UP000293562"/>
    </source>
</evidence>
<dbReference type="InterPro" id="IPR035965">
    <property type="entry name" value="PAS-like_dom_sf"/>
</dbReference>
<dbReference type="RefSeq" id="WP_130306995.1">
    <property type="nucleotide sequence ID" value="NZ_SHKN01000001.1"/>
</dbReference>
<dbReference type="Proteomes" id="UP000293562">
    <property type="component" value="Unassembled WGS sequence"/>
</dbReference>
<dbReference type="Gene3D" id="3.30.565.10">
    <property type="entry name" value="Histidine kinase-like ATPase, C-terminal domain"/>
    <property type="match status" value="1"/>
</dbReference>
<evidence type="ECO:0000313" key="10">
    <source>
        <dbReference type="EMBL" id="RZT96920.1"/>
    </source>
</evidence>
<dbReference type="AlphaFoldDB" id="A0A4Q7VKZ1"/>
<dbReference type="PROSITE" id="PS50112">
    <property type="entry name" value="PAS"/>
    <property type="match status" value="2"/>
</dbReference>
<keyword evidence="11" id="KW-1185">Reference proteome</keyword>
<dbReference type="CDD" id="cd16922">
    <property type="entry name" value="HATPase_EvgS-ArcB-TorS-like"/>
    <property type="match status" value="1"/>
</dbReference>
<dbReference type="PANTHER" id="PTHR43711">
    <property type="entry name" value="TWO-COMPONENT HISTIDINE KINASE"/>
    <property type="match status" value="1"/>
</dbReference>
<dbReference type="NCBIfam" id="TIGR00229">
    <property type="entry name" value="sensory_box"/>
    <property type="match status" value="2"/>
</dbReference>
<dbReference type="PROSITE" id="PS50109">
    <property type="entry name" value="HIS_KIN"/>
    <property type="match status" value="1"/>
</dbReference>
<dbReference type="SMART" id="SM00387">
    <property type="entry name" value="HATPase_c"/>
    <property type="match status" value="1"/>
</dbReference>
<dbReference type="InterPro" id="IPR003594">
    <property type="entry name" value="HATPase_dom"/>
</dbReference>
<name>A0A4Q7VKZ1_9BACT</name>
<dbReference type="Pfam" id="PF02518">
    <property type="entry name" value="HATPase_c"/>
    <property type="match status" value="1"/>
</dbReference>
<dbReference type="SUPFAM" id="SSF47384">
    <property type="entry name" value="Homodimeric domain of signal transducing histidine kinase"/>
    <property type="match status" value="1"/>
</dbReference>
<evidence type="ECO:0000256" key="6">
    <source>
        <dbReference type="ARBA" id="ARBA00023012"/>
    </source>
</evidence>
<dbReference type="PRINTS" id="PR00344">
    <property type="entry name" value="BCTRLSENSOR"/>
</dbReference>
<evidence type="ECO:0000256" key="1">
    <source>
        <dbReference type="ARBA" id="ARBA00000085"/>
    </source>
</evidence>
<dbReference type="GO" id="GO:0000155">
    <property type="term" value="F:phosphorelay sensor kinase activity"/>
    <property type="evidence" value="ECO:0007669"/>
    <property type="project" value="InterPro"/>
</dbReference>
<protein>
    <recommendedName>
        <fullName evidence="2">histidine kinase</fullName>
        <ecNumber evidence="2">2.7.13.3</ecNumber>
    </recommendedName>
</protein>
<dbReference type="FunFam" id="3.30.565.10:FF:000010">
    <property type="entry name" value="Sensor histidine kinase RcsC"/>
    <property type="match status" value="1"/>
</dbReference>
<dbReference type="InterPro" id="IPR003018">
    <property type="entry name" value="GAF"/>
</dbReference>
<comment type="catalytic activity">
    <reaction evidence="1">
        <text>ATP + protein L-histidine = ADP + protein N-phospho-L-histidine.</text>
        <dbReference type="EC" id="2.7.13.3"/>
    </reaction>
</comment>
<dbReference type="InterPro" id="IPR029016">
    <property type="entry name" value="GAF-like_dom_sf"/>
</dbReference>
<dbReference type="Pfam" id="PF00512">
    <property type="entry name" value="HisKA"/>
    <property type="match status" value="1"/>
</dbReference>
<proteinExistence type="predicted"/>
<dbReference type="EMBL" id="SHKN01000001">
    <property type="protein sequence ID" value="RZT96920.1"/>
    <property type="molecule type" value="Genomic_DNA"/>
</dbReference>
<dbReference type="SMART" id="SM00065">
    <property type="entry name" value="GAF"/>
    <property type="match status" value="1"/>
</dbReference>
<dbReference type="InterPro" id="IPR050736">
    <property type="entry name" value="Sensor_HK_Regulatory"/>
</dbReference>
<dbReference type="InterPro" id="IPR000700">
    <property type="entry name" value="PAS-assoc_C"/>
</dbReference>
<keyword evidence="3" id="KW-0597">Phosphoprotein</keyword>
<dbReference type="OrthoDB" id="9796457at2"/>
<dbReference type="EC" id="2.7.13.3" evidence="2"/>
<evidence type="ECO:0000259" key="7">
    <source>
        <dbReference type="PROSITE" id="PS50109"/>
    </source>
</evidence>